<evidence type="ECO:0000313" key="2">
    <source>
        <dbReference type="Proteomes" id="UP001396334"/>
    </source>
</evidence>
<name>A0ABR2SR68_9ROSI</name>
<comment type="caution">
    <text evidence="1">The sequence shown here is derived from an EMBL/GenBank/DDBJ whole genome shotgun (WGS) entry which is preliminary data.</text>
</comment>
<dbReference type="Proteomes" id="UP001396334">
    <property type="component" value="Unassembled WGS sequence"/>
</dbReference>
<dbReference type="EMBL" id="JBBPBN010000012">
    <property type="protein sequence ID" value="KAK9027644.1"/>
    <property type="molecule type" value="Genomic_DNA"/>
</dbReference>
<reference evidence="1 2" key="1">
    <citation type="journal article" date="2024" name="G3 (Bethesda)">
        <title>Genome assembly of Hibiscus sabdariffa L. provides insights into metabolisms of medicinal natural products.</title>
        <authorList>
            <person name="Kim T."/>
        </authorList>
    </citation>
    <scope>NUCLEOTIDE SEQUENCE [LARGE SCALE GENOMIC DNA]</scope>
    <source>
        <strain evidence="1">TK-2024</strain>
        <tissue evidence="1">Old leaves</tissue>
    </source>
</reference>
<accession>A0ABR2SR68</accession>
<keyword evidence="2" id="KW-1185">Reference proteome</keyword>
<protein>
    <submittedName>
        <fullName evidence="1">Uncharacterized protein</fullName>
    </submittedName>
</protein>
<proteinExistence type="predicted"/>
<gene>
    <name evidence="1" type="ORF">V6N11_067469</name>
</gene>
<sequence>MVSDARDPVGLVMQVTATSDSDDQSTIGQMNNIEHRTFKEFQSLPLWVSTNTNTDKCGGSGVTNAGGATDVPEGHTDACQDQNDANIVTPNIVPLAQNQEDAEVVDQERSSSLGEQVDTVPIEDCLTGSQIFVMNLDQEVTEMDDHEEVSQL</sequence>
<evidence type="ECO:0000313" key="1">
    <source>
        <dbReference type="EMBL" id="KAK9027644.1"/>
    </source>
</evidence>
<organism evidence="1 2">
    <name type="scientific">Hibiscus sabdariffa</name>
    <name type="common">roselle</name>
    <dbReference type="NCBI Taxonomy" id="183260"/>
    <lineage>
        <taxon>Eukaryota</taxon>
        <taxon>Viridiplantae</taxon>
        <taxon>Streptophyta</taxon>
        <taxon>Embryophyta</taxon>
        <taxon>Tracheophyta</taxon>
        <taxon>Spermatophyta</taxon>
        <taxon>Magnoliopsida</taxon>
        <taxon>eudicotyledons</taxon>
        <taxon>Gunneridae</taxon>
        <taxon>Pentapetalae</taxon>
        <taxon>rosids</taxon>
        <taxon>malvids</taxon>
        <taxon>Malvales</taxon>
        <taxon>Malvaceae</taxon>
        <taxon>Malvoideae</taxon>
        <taxon>Hibiscus</taxon>
    </lineage>
</organism>